<feature type="region of interest" description="Disordered" evidence="1">
    <location>
        <begin position="1"/>
        <end position="150"/>
    </location>
</feature>
<reference evidence="2 3" key="1">
    <citation type="submission" date="2013-11" db="EMBL/GenBank/DDBJ databases">
        <title>The Genome Sequence of Phytophthora parasitica P1976.</title>
        <authorList>
            <consortium name="The Broad Institute Genomics Platform"/>
            <person name="Russ C."/>
            <person name="Tyler B."/>
            <person name="Panabieres F."/>
            <person name="Shan W."/>
            <person name="Tripathy S."/>
            <person name="Grunwald N."/>
            <person name="Machado M."/>
            <person name="Johnson C.S."/>
            <person name="Walker B."/>
            <person name="Young S."/>
            <person name="Zeng Q."/>
            <person name="Gargeya S."/>
            <person name="Fitzgerald M."/>
            <person name="Haas B."/>
            <person name="Abouelleil A."/>
            <person name="Allen A.W."/>
            <person name="Alvarado L."/>
            <person name="Arachchi H.M."/>
            <person name="Berlin A.M."/>
            <person name="Chapman S.B."/>
            <person name="Gainer-Dewar J."/>
            <person name="Goldberg J."/>
            <person name="Griggs A."/>
            <person name="Gujja S."/>
            <person name="Hansen M."/>
            <person name="Howarth C."/>
            <person name="Imamovic A."/>
            <person name="Ireland A."/>
            <person name="Larimer J."/>
            <person name="McCowan C."/>
            <person name="Murphy C."/>
            <person name="Pearson M."/>
            <person name="Poon T.W."/>
            <person name="Priest M."/>
            <person name="Roberts A."/>
            <person name="Saif S."/>
            <person name="Shea T."/>
            <person name="Sisk P."/>
            <person name="Sykes S."/>
            <person name="Wortman J."/>
            <person name="Nusbaum C."/>
            <person name="Birren B."/>
        </authorList>
    </citation>
    <scope>NUCLEOTIDE SEQUENCE [LARGE SCALE GENOMIC DNA]</scope>
    <source>
        <strain evidence="2 3">P1976</strain>
    </source>
</reference>
<evidence type="ECO:0000313" key="2">
    <source>
        <dbReference type="EMBL" id="ETO73500.1"/>
    </source>
</evidence>
<dbReference type="Proteomes" id="UP000028582">
    <property type="component" value="Unassembled WGS sequence"/>
</dbReference>
<name>A0A081A3N9_PHYNI</name>
<sequence length="150" mass="16867">AATTSTSDRGEENTIRRRPRNTRVAVDPATTNRPFTRAERRRLETHSATRSLDQRAETALEEATQSSKTVRREPTTEQLASDEKMLTTRTENSEAKETPGTLDGSEAKGDRYVRRPTAPRSREMRQETTVVEPRGSRGNPQAASTRRVND</sequence>
<gene>
    <name evidence="2" type="ORF">F444_10555</name>
</gene>
<feature type="compositionally biased region" description="Polar residues" evidence="1">
    <location>
        <begin position="138"/>
        <end position="150"/>
    </location>
</feature>
<protein>
    <submittedName>
        <fullName evidence="2">Uncharacterized protein</fullName>
    </submittedName>
</protein>
<feature type="compositionally biased region" description="Basic and acidic residues" evidence="1">
    <location>
        <begin position="36"/>
        <end position="58"/>
    </location>
</feature>
<dbReference type="AlphaFoldDB" id="A0A081A3N9"/>
<evidence type="ECO:0000313" key="3">
    <source>
        <dbReference type="Proteomes" id="UP000028582"/>
    </source>
</evidence>
<proteinExistence type="predicted"/>
<feature type="non-terminal residue" evidence="2">
    <location>
        <position position="1"/>
    </location>
</feature>
<evidence type="ECO:0000256" key="1">
    <source>
        <dbReference type="SAM" id="MobiDB-lite"/>
    </source>
</evidence>
<feature type="compositionally biased region" description="Basic and acidic residues" evidence="1">
    <location>
        <begin position="70"/>
        <end position="97"/>
    </location>
</feature>
<dbReference type="EMBL" id="ANJA01001880">
    <property type="protein sequence ID" value="ETO73500.1"/>
    <property type="molecule type" value="Genomic_DNA"/>
</dbReference>
<organism evidence="2 3">
    <name type="scientific">Phytophthora nicotianae P1976</name>
    <dbReference type="NCBI Taxonomy" id="1317066"/>
    <lineage>
        <taxon>Eukaryota</taxon>
        <taxon>Sar</taxon>
        <taxon>Stramenopiles</taxon>
        <taxon>Oomycota</taxon>
        <taxon>Peronosporomycetes</taxon>
        <taxon>Peronosporales</taxon>
        <taxon>Peronosporaceae</taxon>
        <taxon>Phytophthora</taxon>
    </lineage>
</organism>
<comment type="caution">
    <text evidence="2">The sequence shown here is derived from an EMBL/GenBank/DDBJ whole genome shotgun (WGS) entry which is preliminary data.</text>
</comment>
<accession>A0A081A3N9</accession>